<comment type="caution">
    <text evidence="9">The sequence shown here is derived from an EMBL/GenBank/DDBJ whole genome shotgun (WGS) entry which is preliminary data.</text>
</comment>
<evidence type="ECO:0000313" key="10">
    <source>
        <dbReference type="Proteomes" id="UP001596425"/>
    </source>
</evidence>
<dbReference type="InterPro" id="IPR047057">
    <property type="entry name" value="MerR_fam"/>
</dbReference>
<comment type="function">
    <text evidence="7">Mediates the mercuric-dependent induction of mercury resistance operon. In the absence of mercury MerR represses transcription by binding tightly to the mer operator region; when mercury is present the dimeric complex binds a single ion and becomes a potent transcriptional activator, while remaining bound to the mer site.</text>
</comment>
<feature type="domain" description="HTH merR-type" evidence="8">
    <location>
        <begin position="6"/>
        <end position="75"/>
    </location>
</feature>
<reference evidence="10" key="1">
    <citation type="journal article" date="2019" name="Int. J. Syst. Evol. Microbiol.">
        <title>The Global Catalogue of Microorganisms (GCM) 10K type strain sequencing project: providing services to taxonomists for standard genome sequencing and annotation.</title>
        <authorList>
            <consortium name="The Broad Institute Genomics Platform"/>
            <consortium name="The Broad Institute Genome Sequencing Center for Infectious Disease"/>
            <person name="Wu L."/>
            <person name="Ma J."/>
        </authorList>
    </citation>
    <scope>NUCLEOTIDE SEQUENCE [LARGE SCALE GENOMIC DNA]</scope>
    <source>
        <strain evidence="10">CGMCC 1.13718</strain>
    </source>
</reference>
<sequence>MTEKTALTIGRLADSAGVNVETVRYYERRGLIAQPRKPDRGHRAYPRETLERLLFIKRAEKLGFTLEEIANLLALGETPCNQVREMAEYKLAGVRDSISDLKRLESVLTDLLARCRNNPDPGHCPNVESLYPSDK</sequence>
<dbReference type="PROSITE" id="PS00552">
    <property type="entry name" value="HTH_MERR_1"/>
    <property type="match status" value="1"/>
</dbReference>
<keyword evidence="2" id="KW-0475">Mercuric resistance</keyword>
<evidence type="ECO:0000256" key="7">
    <source>
        <dbReference type="ARBA" id="ARBA00024874"/>
    </source>
</evidence>
<dbReference type="RefSeq" id="WP_319024470.1">
    <property type="nucleotide sequence ID" value="NZ_JACZFR010000006.1"/>
</dbReference>
<evidence type="ECO:0000259" key="8">
    <source>
        <dbReference type="PROSITE" id="PS50937"/>
    </source>
</evidence>
<evidence type="ECO:0000256" key="4">
    <source>
        <dbReference type="ARBA" id="ARBA00023015"/>
    </source>
</evidence>
<dbReference type="PANTHER" id="PTHR30204">
    <property type="entry name" value="REDOX-CYCLING DRUG-SENSING TRANSCRIPTIONAL ACTIVATOR SOXR"/>
    <property type="match status" value="1"/>
</dbReference>
<dbReference type="SUPFAM" id="SSF46955">
    <property type="entry name" value="Putative DNA-binding domain"/>
    <property type="match status" value="1"/>
</dbReference>
<proteinExistence type="predicted"/>
<dbReference type="Proteomes" id="UP001596425">
    <property type="component" value="Unassembled WGS sequence"/>
</dbReference>
<dbReference type="CDD" id="cd04783">
    <property type="entry name" value="HTH_MerR1"/>
    <property type="match status" value="1"/>
</dbReference>
<evidence type="ECO:0000256" key="2">
    <source>
        <dbReference type="ARBA" id="ARBA00022466"/>
    </source>
</evidence>
<evidence type="ECO:0000256" key="3">
    <source>
        <dbReference type="ARBA" id="ARBA00022914"/>
    </source>
</evidence>
<dbReference type="PROSITE" id="PS50937">
    <property type="entry name" value="HTH_MERR_2"/>
    <property type="match status" value="1"/>
</dbReference>
<keyword evidence="5" id="KW-0238">DNA-binding</keyword>
<dbReference type="SMART" id="SM00422">
    <property type="entry name" value="HTH_MERR"/>
    <property type="match status" value="1"/>
</dbReference>
<keyword evidence="6" id="KW-0804">Transcription</keyword>
<dbReference type="InterPro" id="IPR009061">
    <property type="entry name" value="DNA-bd_dom_put_sf"/>
</dbReference>
<dbReference type="PRINTS" id="PR00040">
    <property type="entry name" value="HTHMERR"/>
</dbReference>
<dbReference type="EMBL" id="JBHSVR010000001">
    <property type="protein sequence ID" value="MFC6633088.1"/>
    <property type="molecule type" value="Genomic_DNA"/>
</dbReference>
<evidence type="ECO:0000256" key="6">
    <source>
        <dbReference type="ARBA" id="ARBA00023163"/>
    </source>
</evidence>
<gene>
    <name evidence="9" type="primary">merR</name>
    <name evidence="9" type="ORF">ACFQBM_07355</name>
</gene>
<dbReference type="PANTHER" id="PTHR30204:SF94">
    <property type="entry name" value="HEAVY METAL-DEPENDENT TRANSCRIPTIONAL REGULATOR HI_0293-RELATED"/>
    <property type="match status" value="1"/>
</dbReference>
<evidence type="ECO:0000313" key="9">
    <source>
        <dbReference type="EMBL" id="MFC6633088.1"/>
    </source>
</evidence>
<accession>A0ABW1YMH7</accession>
<dbReference type="Gene3D" id="1.10.1660.10">
    <property type="match status" value="1"/>
</dbReference>
<keyword evidence="3" id="KW-0476">Mercury</keyword>
<organism evidence="9 10">
    <name type="scientific">Microbulbifer taiwanensis</name>
    <dbReference type="NCBI Taxonomy" id="986746"/>
    <lineage>
        <taxon>Bacteria</taxon>
        <taxon>Pseudomonadati</taxon>
        <taxon>Pseudomonadota</taxon>
        <taxon>Gammaproteobacteria</taxon>
        <taxon>Cellvibrionales</taxon>
        <taxon>Microbulbiferaceae</taxon>
        <taxon>Microbulbifer</taxon>
    </lineage>
</organism>
<evidence type="ECO:0000256" key="1">
    <source>
        <dbReference type="ARBA" id="ARBA00017146"/>
    </source>
</evidence>
<dbReference type="NCBIfam" id="TIGR02051">
    <property type="entry name" value="MerR"/>
    <property type="match status" value="1"/>
</dbReference>
<dbReference type="InterPro" id="IPR000551">
    <property type="entry name" value="MerR-type_HTH_dom"/>
</dbReference>
<keyword evidence="10" id="KW-1185">Reference proteome</keyword>
<name>A0ABW1YMH7_9GAMM</name>
<protein>
    <recommendedName>
        <fullName evidence="1">Mercuric resistance operon regulatory protein</fullName>
    </recommendedName>
</protein>
<keyword evidence="4" id="KW-0805">Transcription regulation</keyword>
<dbReference type="Pfam" id="PF13411">
    <property type="entry name" value="MerR_1"/>
    <property type="match status" value="1"/>
</dbReference>
<dbReference type="InterPro" id="IPR011794">
    <property type="entry name" value="MerR"/>
</dbReference>
<evidence type="ECO:0000256" key="5">
    <source>
        <dbReference type="ARBA" id="ARBA00023125"/>
    </source>
</evidence>